<dbReference type="EMBL" id="NIHM01000010">
    <property type="protein sequence ID" value="PLT55020.1"/>
    <property type="molecule type" value="Genomic_DNA"/>
</dbReference>
<reference evidence="1 2" key="1">
    <citation type="journal article" date="2017" name="Genome Med.">
        <title>A novel Ruminococcus gnavus clade enriched in inflammatory bowel disease patients.</title>
        <authorList>
            <person name="Hall A.B."/>
            <person name="Yassour M."/>
            <person name="Sauk J."/>
            <person name="Garner A."/>
            <person name="Jiang X."/>
            <person name="Arthur T."/>
            <person name="Lagoudas G.K."/>
            <person name="Vatanen T."/>
            <person name="Fornelos N."/>
            <person name="Wilson R."/>
            <person name="Bertha M."/>
            <person name="Cohen M."/>
            <person name="Garber J."/>
            <person name="Khalili H."/>
            <person name="Gevers D."/>
            <person name="Ananthakrishnan A.N."/>
            <person name="Kugathasan S."/>
            <person name="Lander E.S."/>
            <person name="Blainey P."/>
            <person name="Vlamakis H."/>
            <person name="Xavier R.J."/>
            <person name="Huttenhower C."/>
        </authorList>
    </citation>
    <scope>NUCLEOTIDE SEQUENCE [LARGE SCALE GENOMIC DNA]</scope>
    <source>
        <strain evidence="1 2">RJX1118</strain>
    </source>
</reference>
<dbReference type="Proteomes" id="UP000234849">
    <property type="component" value="Unassembled WGS sequence"/>
</dbReference>
<gene>
    <name evidence="1" type="ORF">CDL18_08835</name>
</gene>
<protein>
    <submittedName>
        <fullName evidence="1">Uncharacterized protein</fullName>
    </submittedName>
</protein>
<proteinExistence type="predicted"/>
<accession>A0A2N5NI13</accession>
<evidence type="ECO:0000313" key="2">
    <source>
        <dbReference type="Proteomes" id="UP000234849"/>
    </source>
</evidence>
<sequence>MKNFFKELLDMKSKEVENVTPPKDTEMEVQTKTSLADRYNNWWERENAKAFLRQYPVYGVRIFPVGQTSFYEVCFGAVLDKFFFSHGKWRHVQKTESYSSYPEICVSFVCAEVYGLKDTWNRRDLNLREIILMELQRALLQYTRSRGVDISRCSDRCVSGLWMIGNTLIMEVPDSAFSCCHPGLVEILASDDYKEKKKVFDLHNRL</sequence>
<name>A0A2N5NI13_MEDGN</name>
<dbReference type="AlphaFoldDB" id="A0A2N5NI13"/>
<evidence type="ECO:0000313" key="1">
    <source>
        <dbReference type="EMBL" id="PLT55020.1"/>
    </source>
</evidence>
<comment type="caution">
    <text evidence="1">The sequence shown here is derived from an EMBL/GenBank/DDBJ whole genome shotgun (WGS) entry which is preliminary data.</text>
</comment>
<organism evidence="1 2">
    <name type="scientific">Mediterraneibacter gnavus</name>
    <name type="common">Ruminococcus gnavus</name>
    <dbReference type="NCBI Taxonomy" id="33038"/>
    <lineage>
        <taxon>Bacteria</taxon>
        <taxon>Bacillati</taxon>
        <taxon>Bacillota</taxon>
        <taxon>Clostridia</taxon>
        <taxon>Lachnospirales</taxon>
        <taxon>Lachnospiraceae</taxon>
        <taxon>Mediterraneibacter</taxon>
    </lineage>
</organism>
<dbReference type="RefSeq" id="WP_008976687.1">
    <property type="nucleotide sequence ID" value="NZ_NIHM01000010.1"/>
</dbReference>